<evidence type="ECO:0000256" key="9">
    <source>
        <dbReference type="SAM" id="Phobius"/>
    </source>
</evidence>
<feature type="coiled-coil region" evidence="8">
    <location>
        <begin position="171"/>
        <end position="198"/>
    </location>
</feature>
<comment type="catalytic activity">
    <reaction evidence="1">
        <text>ATP + protein L-histidine = ADP + protein N-phospho-L-histidine.</text>
        <dbReference type="EC" id="2.7.13.3"/>
    </reaction>
</comment>
<keyword evidence="13" id="KW-1185">Reference proteome</keyword>
<comment type="caution">
    <text evidence="12">The sequence shown here is derived from an EMBL/GenBank/DDBJ whole genome shotgun (WGS) entry which is preliminary data.</text>
</comment>
<organism evidence="12 13">
    <name type="scientific">Clostridium mobile</name>
    <dbReference type="NCBI Taxonomy" id="2841512"/>
    <lineage>
        <taxon>Bacteria</taxon>
        <taxon>Bacillati</taxon>
        <taxon>Bacillota</taxon>
        <taxon>Clostridia</taxon>
        <taxon>Eubacteriales</taxon>
        <taxon>Clostridiaceae</taxon>
        <taxon>Clostridium</taxon>
    </lineage>
</organism>
<evidence type="ECO:0000313" key="13">
    <source>
        <dbReference type="Proteomes" id="UP000726170"/>
    </source>
</evidence>
<name>A0ABS6EK23_9CLOT</name>
<keyword evidence="6 12" id="KW-0418">Kinase</keyword>
<dbReference type="Proteomes" id="UP000726170">
    <property type="component" value="Unassembled WGS sequence"/>
</dbReference>
<dbReference type="EC" id="2.7.13.3" evidence="3"/>
<keyword evidence="9" id="KW-0472">Membrane</keyword>
<evidence type="ECO:0000259" key="11">
    <source>
        <dbReference type="PROSITE" id="PS50885"/>
    </source>
</evidence>
<evidence type="ECO:0000256" key="1">
    <source>
        <dbReference type="ARBA" id="ARBA00000085"/>
    </source>
</evidence>
<dbReference type="InterPro" id="IPR005467">
    <property type="entry name" value="His_kinase_dom"/>
</dbReference>
<dbReference type="CDD" id="cd00082">
    <property type="entry name" value="HisKA"/>
    <property type="match status" value="1"/>
</dbReference>
<dbReference type="PANTHER" id="PTHR45453:SF1">
    <property type="entry name" value="PHOSPHATE REGULON SENSOR PROTEIN PHOR"/>
    <property type="match status" value="1"/>
</dbReference>
<keyword evidence="8" id="KW-0175">Coiled coil</keyword>
<keyword evidence="9" id="KW-0812">Transmembrane</keyword>
<dbReference type="SMART" id="SM00388">
    <property type="entry name" value="HisKA"/>
    <property type="match status" value="1"/>
</dbReference>
<protein>
    <recommendedName>
        <fullName evidence="3">histidine kinase</fullName>
        <ecNumber evidence="3">2.7.13.3</ecNumber>
    </recommendedName>
</protein>
<proteinExistence type="predicted"/>
<evidence type="ECO:0000256" key="3">
    <source>
        <dbReference type="ARBA" id="ARBA00012438"/>
    </source>
</evidence>
<accession>A0ABS6EK23</accession>
<evidence type="ECO:0000256" key="5">
    <source>
        <dbReference type="ARBA" id="ARBA00022679"/>
    </source>
</evidence>
<evidence type="ECO:0000256" key="7">
    <source>
        <dbReference type="ARBA" id="ARBA00023012"/>
    </source>
</evidence>
<dbReference type="GO" id="GO:0016301">
    <property type="term" value="F:kinase activity"/>
    <property type="evidence" value="ECO:0007669"/>
    <property type="project" value="UniProtKB-KW"/>
</dbReference>
<feature type="domain" description="HAMP" evidence="11">
    <location>
        <begin position="127"/>
        <end position="179"/>
    </location>
</feature>
<feature type="transmembrane region" description="Helical" evidence="9">
    <location>
        <begin position="7"/>
        <end position="26"/>
    </location>
</feature>
<evidence type="ECO:0000259" key="10">
    <source>
        <dbReference type="PROSITE" id="PS50109"/>
    </source>
</evidence>
<dbReference type="CDD" id="cd06225">
    <property type="entry name" value="HAMP"/>
    <property type="match status" value="1"/>
</dbReference>
<evidence type="ECO:0000256" key="4">
    <source>
        <dbReference type="ARBA" id="ARBA00022553"/>
    </source>
</evidence>
<feature type="domain" description="Histidine kinase" evidence="10">
    <location>
        <begin position="194"/>
        <end position="411"/>
    </location>
</feature>
<dbReference type="Pfam" id="PF02518">
    <property type="entry name" value="HATPase_c"/>
    <property type="match status" value="1"/>
</dbReference>
<dbReference type="EMBL" id="JAHLQF010000003">
    <property type="protein sequence ID" value="MBU5485566.1"/>
    <property type="molecule type" value="Genomic_DNA"/>
</dbReference>
<dbReference type="InterPro" id="IPR050351">
    <property type="entry name" value="BphY/WalK/GraS-like"/>
</dbReference>
<evidence type="ECO:0000256" key="2">
    <source>
        <dbReference type="ARBA" id="ARBA00004370"/>
    </source>
</evidence>
<dbReference type="InterPro" id="IPR003660">
    <property type="entry name" value="HAMP_dom"/>
</dbReference>
<sequence length="412" mass="47029">MKNYNKIIFKLILTLTIFILGSQLYLHCAFKKFNAETIKINISTIGSILEKSPELESTIMQSFSLGFNEDNYKRGIEFTKKYGYIDSLPISSTSSLNNFYKTIKFNFFILTLTLSIAILLLLLNTFNKLHHSIKEFSLGTDKIMDGSFDLRLPYNDESQLAMLAFNFNQMSKRLELTLNSLKKEKNHLKDMISNISHQFKTPLSSLLAFNELLLDGAMDDKEICLEFLNRSNVQLKRMEWLIQSLLKISRLEAEVIHINKNFEDIYFTLIGTVNSFKMKFIEKNQVIKLDLIPNMSLPHDKEWLGEAIGNIVNNAIEYTPNGKEISIFMEETETLVRIVIKDSGVGISEDELPLIFDKFFRGASSRNSFKNSSGIGLALSKLVIEKHGAFIQVDSNLNEGTSFTLTFPKVAL</sequence>
<keyword evidence="9" id="KW-1133">Transmembrane helix</keyword>
<dbReference type="RefSeq" id="WP_216440101.1">
    <property type="nucleotide sequence ID" value="NZ_JAHLQF010000003.1"/>
</dbReference>
<dbReference type="PROSITE" id="PS50885">
    <property type="entry name" value="HAMP"/>
    <property type="match status" value="1"/>
</dbReference>
<keyword evidence="7" id="KW-0902">Two-component regulatory system</keyword>
<comment type="subcellular location">
    <subcellularLocation>
        <location evidence="2">Membrane</location>
    </subcellularLocation>
</comment>
<evidence type="ECO:0000313" key="12">
    <source>
        <dbReference type="EMBL" id="MBU5485566.1"/>
    </source>
</evidence>
<dbReference type="Pfam" id="PF00512">
    <property type="entry name" value="HisKA"/>
    <property type="match status" value="1"/>
</dbReference>
<dbReference type="PROSITE" id="PS50109">
    <property type="entry name" value="HIS_KIN"/>
    <property type="match status" value="1"/>
</dbReference>
<evidence type="ECO:0000256" key="8">
    <source>
        <dbReference type="SAM" id="Coils"/>
    </source>
</evidence>
<keyword evidence="5" id="KW-0808">Transferase</keyword>
<dbReference type="InterPro" id="IPR003661">
    <property type="entry name" value="HisK_dim/P_dom"/>
</dbReference>
<keyword evidence="4" id="KW-0597">Phosphoprotein</keyword>
<feature type="transmembrane region" description="Helical" evidence="9">
    <location>
        <begin position="105"/>
        <end position="126"/>
    </location>
</feature>
<reference evidence="12 13" key="1">
    <citation type="submission" date="2021-06" db="EMBL/GenBank/DDBJ databases">
        <authorList>
            <person name="Sun Q."/>
            <person name="Li D."/>
        </authorList>
    </citation>
    <scope>NUCLEOTIDE SEQUENCE [LARGE SCALE GENOMIC DNA]</scope>
    <source>
        <strain evidence="12 13">MSJ-11</strain>
    </source>
</reference>
<dbReference type="SMART" id="SM00387">
    <property type="entry name" value="HATPase_c"/>
    <property type="match status" value="1"/>
</dbReference>
<gene>
    <name evidence="12" type="ORF">KQI86_14700</name>
</gene>
<dbReference type="Pfam" id="PF00672">
    <property type="entry name" value="HAMP"/>
    <property type="match status" value="1"/>
</dbReference>
<evidence type="ECO:0000256" key="6">
    <source>
        <dbReference type="ARBA" id="ARBA00022777"/>
    </source>
</evidence>
<dbReference type="InterPro" id="IPR003594">
    <property type="entry name" value="HATPase_dom"/>
</dbReference>
<dbReference type="PANTHER" id="PTHR45453">
    <property type="entry name" value="PHOSPHATE REGULON SENSOR PROTEIN PHOR"/>
    <property type="match status" value="1"/>
</dbReference>